<dbReference type="PANTHER" id="PTHR48094">
    <property type="entry name" value="PROTEIN/NUCLEIC ACID DEGLYCASE DJ-1-RELATED"/>
    <property type="match status" value="1"/>
</dbReference>
<sequence>MEKVYVFLADGFEEIEGLTVVDILRRGEVETVTVSVTGNRLVQGSHGIPVTADCLFEDQDLGDGTVYVLPGGMPGTLHLGEHRELAGLLAEAKAKGAWLAAICAAPSVLGGLGLLEGETAACYPGFEEKLAGARVTFHPVEVSGHVITSRGMGTAIPFALKILEQLKGKETADSIGRGIIWETPGK</sequence>
<dbReference type="InterPro" id="IPR050325">
    <property type="entry name" value="Prot/Nucl_acid_deglycase"/>
</dbReference>
<dbReference type="Proteomes" id="UP000886889">
    <property type="component" value="Unassembled WGS sequence"/>
</dbReference>
<dbReference type="EMBL" id="DVOS01000001">
    <property type="protein sequence ID" value="HIV22310.1"/>
    <property type="molecule type" value="Genomic_DNA"/>
</dbReference>
<evidence type="ECO:0000313" key="2">
    <source>
        <dbReference type="EMBL" id="HIV22310.1"/>
    </source>
</evidence>
<reference evidence="2" key="2">
    <citation type="journal article" date="2021" name="PeerJ">
        <title>Extensive microbial diversity within the chicken gut microbiome revealed by metagenomics and culture.</title>
        <authorList>
            <person name="Gilroy R."/>
            <person name="Ravi A."/>
            <person name="Getino M."/>
            <person name="Pursley I."/>
            <person name="Horton D.L."/>
            <person name="Alikhan N.F."/>
            <person name="Baker D."/>
            <person name="Gharbi K."/>
            <person name="Hall N."/>
            <person name="Watson M."/>
            <person name="Adriaenssens E.M."/>
            <person name="Foster-Nyarko E."/>
            <person name="Jarju S."/>
            <person name="Secka A."/>
            <person name="Antonio M."/>
            <person name="Oren A."/>
            <person name="Chaudhuri R.R."/>
            <person name="La Ragione R."/>
            <person name="Hildebrand F."/>
            <person name="Pallen M.J."/>
        </authorList>
    </citation>
    <scope>NUCLEOTIDE SEQUENCE</scope>
    <source>
        <strain evidence="2">ChiBcec6-7307</strain>
    </source>
</reference>
<dbReference type="Pfam" id="PF01965">
    <property type="entry name" value="DJ-1_PfpI"/>
    <property type="match status" value="1"/>
</dbReference>
<dbReference type="SUPFAM" id="SSF52317">
    <property type="entry name" value="Class I glutamine amidotransferase-like"/>
    <property type="match status" value="1"/>
</dbReference>
<evidence type="ECO:0000313" key="3">
    <source>
        <dbReference type="Proteomes" id="UP000886889"/>
    </source>
</evidence>
<dbReference type="AlphaFoldDB" id="A0A9D1NXY7"/>
<feature type="domain" description="DJ-1/PfpI" evidence="1">
    <location>
        <begin position="3"/>
        <end position="165"/>
    </location>
</feature>
<dbReference type="InterPro" id="IPR029062">
    <property type="entry name" value="Class_I_gatase-like"/>
</dbReference>
<proteinExistence type="predicted"/>
<comment type="caution">
    <text evidence="2">The sequence shown here is derived from an EMBL/GenBank/DDBJ whole genome shotgun (WGS) entry which is preliminary data.</text>
</comment>
<dbReference type="NCBIfam" id="TIGR01383">
    <property type="entry name" value="not_thiJ"/>
    <property type="match status" value="1"/>
</dbReference>
<dbReference type="CDD" id="cd03135">
    <property type="entry name" value="GATase1_DJ-1"/>
    <property type="match status" value="1"/>
</dbReference>
<dbReference type="InterPro" id="IPR006287">
    <property type="entry name" value="DJ-1"/>
</dbReference>
<evidence type="ECO:0000259" key="1">
    <source>
        <dbReference type="Pfam" id="PF01965"/>
    </source>
</evidence>
<reference evidence="2" key="1">
    <citation type="submission" date="2020-10" db="EMBL/GenBank/DDBJ databases">
        <authorList>
            <person name="Gilroy R."/>
        </authorList>
    </citation>
    <scope>NUCLEOTIDE SEQUENCE</scope>
    <source>
        <strain evidence="2">ChiBcec6-7307</strain>
    </source>
</reference>
<dbReference type="Gene3D" id="3.40.50.880">
    <property type="match status" value="1"/>
</dbReference>
<dbReference type="PANTHER" id="PTHR48094:SF12">
    <property type="entry name" value="PARKINSON DISEASE PROTEIN 7 HOMOLOG"/>
    <property type="match status" value="1"/>
</dbReference>
<dbReference type="GO" id="GO:0005737">
    <property type="term" value="C:cytoplasm"/>
    <property type="evidence" value="ECO:0007669"/>
    <property type="project" value="TreeGrafter"/>
</dbReference>
<gene>
    <name evidence="2" type="ORF">IAC80_00080</name>
</gene>
<dbReference type="InterPro" id="IPR002818">
    <property type="entry name" value="DJ-1/PfpI"/>
</dbReference>
<accession>A0A9D1NXY7</accession>
<organism evidence="2 3">
    <name type="scientific">Candidatus Merdiplasma excrementigallinarum</name>
    <dbReference type="NCBI Taxonomy" id="2840864"/>
    <lineage>
        <taxon>Bacteria</taxon>
        <taxon>Bacillati</taxon>
        <taxon>Bacillota</taxon>
        <taxon>Clostridia</taxon>
        <taxon>Lachnospirales</taxon>
        <taxon>Lachnospiraceae</taxon>
        <taxon>Lachnospiraceae incertae sedis</taxon>
        <taxon>Candidatus Merdiplasma</taxon>
    </lineage>
</organism>
<protein>
    <submittedName>
        <fullName evidence="2">DJ-1/PfpI family protein</fullName>
    </submittedName>
</protein>
<name>A0A9D1NXY7_9FIRM</name>